<evidence type="ECO:0000259" key="4">
    <source>
        <dbReference type="PROSITE" id="PS50995"/>
    </source>
</evidence>
<gene>
    <name evidence="5" type="primary">slyA_8</name>
    <name evidence="5" type="ORF">GALL_215840</name>
</gene>
<evidence type="ECO:0000256" key="3">
    <source>
        <dbReference type="ARBA" id="ARBA00023163"/>
    </source>
</evidence>
<comment type="caution">
    <text evidence="5">The sequence shown here is derived from an EMBL/GenBank/DDBJ whole genome shotgun (WGS) entry which is preliminary data.</text>
</comment>
<dbReference type="AlphaFoldDB" id="A0A1J5RLP4"/>
<dbReference type="PANTHER" id="PTHR42756">
    <property type="entry name" value="TRANSCRIPTIONAL REGULATOR, MARR"/>
    <property type="match status" value="1"/>
</dbReference>
<dbReference type="SMART" id="SM00347">
    <property type="entry name" value="HTH_MARR"/>
    <property type="match status" value="1"/>
</dbReference>
<evidence type="ECO:0000256" key="2">
    <source>
        <dbReference type="ARBA" id="ARBA00023125"/>
    </source>
</evidence>
<feature type="domain" description="HTH marR-type" evidence="4">
    <location>
        <begin position="65"/>
        <end position="197"/>
    </location>
</feature>
<dbReference type="Gene3D" id="1.10.10.10">
    <property type="entry name" value="Winged helix-like DNA-binding domain superfamily/Winged helix DNA-binding domain"/>
    <property type="match status" value="1"/>
</dbReference>
<dbReference type="PRINTS" id="PR00598">
    <property type="entry name" value="HTHMARR"/>
</dbReference>
<organism evidence="5">
    <name type="scientific">mine drainage metagenome</name>
    <dbReference type="NCBI Taxonomy" id="410659"/>
    <lineage>
        <taxon>unclassified sequences</taxon>
        <taxon>metagenomes</taxon>
        <taxon>ecological metagenomes</taxon>
    </lineage>
</organism>
<proteinExistence type="predicted"/>
<evidence type="ECO:0000313" key="5">
    <source>
        <dbReference type="EMBL" id="OIQ96426.1"/>
    </source>
</evidence>
<dbReference type="GO" id="GO:0003700">
    <property type="term" value="F:DNA-binding transcription factor activity"/>
    <property type="evidence" value="ECO:0007669"/>
    <property type="project" value="InterPro"/>
</dbReference>
<dbReference type="InterPro" id="IPR023187">
    <property type="entry name" value="Tscrpt_reg_MarR-type_CS"/>
</dbReference>
<dbReference type="InterPro" id="IPR036390">
    <property type="entry name" value="WH_DNA-bd_sf"/>
</dbReference>
<dbReference type="InterPro" id="IPR036388">
    <property type="entry name" value="WH-like_DNA-bd_sf"/>
</dbReference>
<sequence>MIRRGGRPVRENRRFNHAHTNNVAAFIAYAVIYAGMKPLSPPSPPPAAPSGEAAPFYDGASYDVQRSVGYWTKLAYGSLQRSLDARMQPLDLTGLQWGPLLLISRGCADTVAACARESGIDAGAMTRMLDRLEAKDLLLRERSTLDRRVVNVTLTERGQAIAAQIPFTLAEVLNQHLHGFSEAEFKQFLDLLQRFVRNGEAAAQVAAGGDAESAAS</sequence>
<dbReference type="EMBL" id="MLJW01000149">
    <property type="protein sequence ID" value="OIQ96426.1"/>
    <property type="molecule type" value="Genomic_DNA"/>
</dbReference>
<dbReference type="PROSITE" id="PS50995">
    <property type="entry name" value="HTH_MARR_2"/>
    <property type="match status" value="1"/>
</dbReference>
<reference evidence="5" key="1">
    <citation type="submission" date="2016-10" db="EMBL/GenBank/DDBJ databases">
        <title>Sequence of Gallionella enrichment culture.</title>
        <authorList>
            <person name="Poehlein A."/>
            <person name="Muehling M."/>
            <person name="Daniel R."/>
        </authorList>
    </citation>
    <scope>NUCLEOTIDE SEQUENCE</scope>
</reference>
<dbReference type="InterPro" id="IPR000835">
    <property type="entry name" value="HTH_MarR-typ"/>
</dbReference>
<keyword evidence="1" id="KW-0805">Transcription regulation</keyword>
<accession>A0A1J5RLP4</accession>
<keyword evidence="3" id="KW-0804">Transcription</keyword>
<name>A0A1J5RLP4_9ZZZZ</name>
<dbReference type="GO" id="GO:0003677">
    <property type="term" value="F:DNA binding"/>
    <property type="evidence" value="ECO:0007669"/>
    <property type="project" value="UniProtKB-KW"/>
</dbReference>
<dbReference type="PROSITE" id="PS01117">
    <property type="entry name" value="HTH_MARR_1"/>
    <property type="match status" value="1"/>
</dbReference>
<evidence type="ECO:0000256" key="1">
    <source>
        <dbReference type="ARBA" id="ARBA00023015"/>
    </source>
</evidence>
<dbReference type="PANTHER" id="PTHR42756:SF1">
    <property type="entry name" value="TRANSCRIPTIONAL REPRESSOR OF EMRAB OPERON"/>
    <property type="match status" value="1"/>
</dbReference>
<dbReference type="Pfam" id="PF01047">
    <property type="entry name" value="MarR"/>
    <property type="match status" value="1"/>
</dbReference>
<keyword evidence="2" id="KW-0238">DNA-binding</keyword>
<dbReference type="SUPFAM" id="SSF46785">
    <property type="entry name" value="Winged helix' DNA-binding domain"/>
    <property type="match status" value="1"/>
</dbReference>
<protein>
    <submittedName>
        <fullName evidence="5">Transcriptional regulator SlyA</fullName>
    </submittedName>
</protein>